<evidence type="ECO:0000256" key="7">
    <source>
        <dbReference type="ARBA" id="ARBA00023136"/>
    </source>
</evidence>
<keyword evidence="7 10" id="KW-0472">Membrane</keyword>
<dbReference type="Gene3D" id="3.40.50.300">
    <property type="entry name" value="P-loop containing nucleotide triphosphate hydrolases"/>
    <property type="match status" value="1"/>
</dbReference>
<evidence type="ECO:0000256" key="10">
    <source>
        <dbReference type="SAM" id="Phobius"/>
    </source>
</evidence>
<comment type="similarity">
    <text evidence="8">Belongs to the ABC transporter superfamily. ABCB family. Heavy Metal importer (TC 3.A.1.210) subfamily.</text>
</comment>
<feature type="transmembrane region" description="Helical" evidence="10">
    <location>
        <begin position="165"/>
        <end position="186"/>
    </location>
</feature>
<dbReference type="GO" id="GO:0140359">
    <property type="term" value="F:ABC-type transporter activity"/>
    <property type="evidence" value="ECO:0007669"/>
    <property type="project" value="InterPro"/>
</dbReference>
<dbReference type="GO" id="GO:0005524">
    <property type="term" value="F:ATP binding"/>
    <property type="evidence" value="ECO:0007669"/>
    <property type="project" value="UniProtKB-KW"/>
</dbReference>
<evidence type="ECO:0000256" key="1">
    <source>
        <dbReference type="ARBA" id="ARBA00004141"/>
    </source>
</evidence>
<dbReference type="SUPFAM" id="SSF52540">
    <property type="entry name" value="P-loop containing nucleoside triphosphate hydrolases"/>
    <property type="match status" value="1"/>
</dbReference>
<dbReference type="GO" id="GO:0005743">
    <property type="term" value="C:mitochondrial inner membrane"/>
    <property type="evidence" value="ECO:0007669"/>
    <property type="project" value="TreeGrafter"/>
</dbReference>
<evidence type="ECO:0000256" key="9">
    <source>
        <dbReference type="SAM" id="MobiDB-lite"/>
    </source>
</evidence>
<organism evidence="13 14">
    <name type="scientific">Chloropicon roscoffensis</name>
    <dbReference type="NCBI Taxonomy" id="1461544"/>
    <lineage>
        <taxon>Eukaryota</taxon>
        <taxon>Viridiplantae</taxon>
        <taxon>Chlorophyta</taxon>
        <taxon>Chloropicophyceae</taxon>
        <taxon>Chloropicales</taxon>
        <taxon>Chloropicaceae</taxon>
        <taxon>Chloropicon</taxon>
    </lineage>
</organism>
<gene>
    <name evidence="13" type="ORF">HKI87_13g75270</name>
</gene>
<dbReference type="Pfam" id="PF00664">
    <property type="entry name" value="ABC_membrane"/>
    <property type="match status" value="1"/>
</dbReference>
<dbReference type="SMART" id="SM00382">
    <property type="entry name" value="AAA"/>
    <property type="match status" value="1"/>
</dbReference>
<dbReference type="SUPFAM" id="SSF90123">
    <property type="entry name" value="ABC transporter transmembrane region"/>
    <property type="match status" value="1"/>
</dbReference>
<evidence type="ECO:0000313" key="14">
    <source>
        <dbReference type="Proteomes" id="UP001472866"/>
    </source>
</evidence>
<evidence type="ECO:0000256" key="5">
    <source>
        <dbReference type="ARBA" id="ARBA00022840"/>
    </source>
</evidence>
<evidence type="ECO:0000256" key="4">
    <source>
        <dbReference type="ARBA" id="ARBA00022741"/>
    </source>
</evidence>
<keyword evidence="5" id="KW-0067">ATP-binding</keyword>
<evidence type="ECO:0000256" key="8">
    <source>
        <dbReference type="ARBA" id="ARBA00024363"/>
    </source>
</evidence>
<dbReference type="FunFam" id="3.40.50.300:FF:000287">
    <property type="entry name" value="Multidrug ABC transporter ATP-binding protein"/>
    <property type="match status" value="1"/>
</dbReference>
<dbReference type="GO" id="GO:0006879">
    <property type="term" value="P:intracellular iron ion homeostasis"/>
    <property type="evidence" value="ECO:0007669"/>
    <property type="project" value="TreeGrafter"/>
</dbReference>
<keyword evidence="6 10" id="KW-1133">Transmembrane helix</keyword>
<feature type="transmembrane region" description="Helical" evidence="10">
    <location>
        <begin position="255"/>
        <end position="273"/>
    </location>
</feature>
<evidence type="ECO:0000256" key="6">
    <source>
        <dbReference type="ARBA" id="ARBA00022989"/>
    </source>
</evidence>
<evidence type="ECO:0000259" key="12">
    <source>
        <dbReference type="PROSITE" id="PS50929"/>
    </source>
</evidence>
<dbReference type="InterPro" id="IPR036640">
    <property type="entry name" value="ABC1_TM_sf"/>
</dbReference>
<reference evidence="13 14" key="1">
    <citation type="submission" date="2024-03" db="EMBL/GenBank/DDBJ databases">
        <title>Complete genome sequence of the green alga Chloropicon roscoffensis RCC1871.</title>
        <authorList>
            <person name="Lemieux C."/>
            <person name="Pombert J.-F."/>
            <person name="Otis C."/>
            <person name="Turmel M."/>
        </authorList>
    </citation>
    <scope>NUCLEOTIDE SEQUENCE [LARGE SCALE GENOMIC DNA]</scope>
    <source>
        <strain evidence="13 14">RCC1871</strain>
    </source>
</reference>
<dbReference type="PROSITE" id="PS50893">
    <property type="entry name" value="ABC_TRANSPORTER_2"/>
    <property type="match status" value="1"/>
</dbReference>
<evidence type="ECO:0000259" key="11">
    <source>
        <dbReference type="PROSITE" id="PS50893"/>
    </source>
</evidence>
<dbReference type="Pfam" id="PF00005">
    <property type="entry name" value="ABC_tran"/>
    <property type="match status" value="1"/>
</dbReference>
<feature type="domain" description="ABC transmembrane type-1" evidence="12">
    <location>
        <begin position="135"/>
        <end position="423"/>
    </location>
</feature>
<evidence type="ECO:0000256" key="3">
    <source>
        <dbReference type="ARBA" id="ARBA00022692"/>
    </source>
</evidence>
<feature type="region of interest" description="Disordered" evidence="9">
    <location>
        <begin position="448"/>
        <end position="468"/>
    </location>
</feature>
<dbReference type="InterPro" id="IPR027417">
    <property type="entry name" value="P-loop_NTPase"/>
</dbReference>
<dbReference type="CDD" id="cd18582">
    <property type="entry name" value="ABC_6TM_ATM1_ABCB7"/>
    <property type="match status" value="1"/>
</dbReference>
<keyword evidence="3 10" id="KW-0812">Transmembrane</keyword>
<dbReference type="PANTHER" id="PTHR24221:SF470">
    <property type="entry name" value="MITOCHONDRIAL ABC TRANSPORTER ATM"/>
    <property type="match status" value="1"/>
</dbReference>
<feature type="transmembrane region" description="Helical" evidence="10">
    <location>
        <begin position="370"/>
        <end position="391"/>
    </location>
</feature>
<feature type="transmembrane region" description="Helical" evidence="10">
    <location>
        <begin position="279"/>
        <end position="298"/>
    </location>
</feature>
<comment type="subcellular location">
    <subcellularLocation>
        <location evidence="1">Membrane</location>
        <topology evidence="1">Multi-pass membrane protein</topology>
    </subcellularLocation>
</comment>
<dbReference type="InterPro" id="IPR011527">
    <property type="entry name" value="ABC1_TM_dom"/>
</dbReference>
<dbReference type="EMBL" id="CP151513">
    <property type="protein sequence ID" value="WZN65964.1"/>
    <property type="molecule type" value="Genomic_DNA"/>
</dbReference>
<evidence type="ECO:0000256" key="2">
    <source>
        <dbReference type="ARBA" id="ARBA00022448"/>
    </source>
</evidence>
<dbReference type="AlphaFoldDB" id="A0AAX4PJ49"/>
<dbReference type="InterPro" id="IPR003593">
    <property type="entry name" value="AAA+_ATPase"/>
</dbReference>
<feature type="transmembrane region" description="Helical" evidence="10">
    <location>
        <begin position="132"/>
        <end position="153"/>
    </location>
</feature>
<dbReference type="PROSITE" id="PS50929">
    <property type="entry name" value="ABC_TM1F"/>
    <property type="match status" value="1"/>
</dbReference>
<name>A0AAX4PJ49_9CHLO</name>
<dbReference type="Proteomes" id="UP001472866">
    <property type="component" value="Chromosome 13"/>
</dbReference>
<keyword evidence="4" id="KW-0547">Nucleotide-binding</keyword>
<feature type="compositionally biased region" description="Basic and acidic residues" evidence="9">
    <location>
        <begin position="448"/>
        <end position="457"/>
    </location>
</feature>
<dbReference type="InterPro" id="IPR017871">
    <property type="entry name" value="ABC_transporter-like_CS"/>
</dbReference>
<keyword evidence="14" id="KW-1185">Reference proteome</keyword>
<feature type="domain" description="ABC transporter" evidence="11">
    <location>
        <begin position="471"/>
        <end position="705"/>
    </location>
</feature>
<proteinExistence type="inferred from homology"/>
<dbReference type="PROSITE" id="PS00211">
    <property type="entry name" value="ABC_TRANSPORTER_1"/>
    <property type="match status" value="1"/>
</dbReference>
<dbReference type="PANTHER" id="PTHR24221">
    <property type="entry name" value="ATP-BINDING CASSETTE SUB-FAMILY B"/>
    <property type="match status" value="1"/>
</dbReference>
<evidence type="ECO:0000313" key="13">
    <source>
        <dbReference type="EMBL" id="WZN65964.1"/>
    </source>
</evidence>
<dbReference type="InterPro" id="IPR003439">
    <property type="entry name" value="ABC_transporter-like_ATP-bd"/>
</dbReference>
<keyword evidence="2" id="KW-0813">Transport</keyword>
<sequence length="728" mass="80216">MERRLMRSRIQVHKRAVEAAARKPWRTKAAATSWRRTRHAGNNAHATWWSRRTGEPRRAATALSAAAEVASSSSSPEEDDGLPNLPDYLPKVEARELEDARNLILPATKSGRDIGLWLFRLLFTGHRHSWRLLPAFALTFGGKFAGIYGAILFKKAVDSVLDTTANAAGIGGLKVAVAFLLGSGLLKALKSVSGEIRHVIFAPLSQQVSRILALKIFSHLFSLDSTFHVKRQTGGVINIVERGIRAILTFFRTSVLTLVPTLVEWSLVCGYVANKFSAQLALVLVATFVCYLCWTVHWTQVSARQRKETIDKDIQVSAKLADTLLNFETVVLTGNEGAELTSYNKLLRQYQHYSLLNVHSSAALNAGQGVIIACGITASLVLTVLGCLGGQMSVGDIVLVQALLLQLLEPLQFLGWYYSSLKNCFVDLEALTEILMTKSELEDGNMELRRRTPRHESNAAAAEGNAPGVSLDLDGVEYSYQEDRPILRGVSLRVNPGESVAVVGASGSGKSTLLRMILRLYDVSQGKVKVDGIPIRDVKLESLREATALIPQDTLMFNDTIYNNVAYGDQNASREDVLEAMRSAQLDDLVSSLPLGHDTVVGERGIKLSGGERQRIAIARAILRRPRLLVCDEATSSLDSSTEAEIMNTLRSVARGRTCIFISHRLSTVQHCDRIHVLSEGRVAEAGTHQELLARPGSLYREMWEIQEKWEEEERTGEGTLELADRMN</sequence>
<dbReference type="GO" id="GO:0016887">
    <property type="term" value="F:ATP hydrolysis activity"/>
    <property type="evidence" value="ECO:0007669"/>
    <property type="project" value="InterPro"/>
</dbReference>
<dbReference type="InterPro" id="IPR039421">
    <property type="entry name" value="Type_1_exporter"/>
</dbReference>
<dbReference type="Gene3D" id="1.20.1560.10">
    <property type="entry name" value="ABC transporter type 1, transmembrane domain"/>
    <property type="match status" value="1"/>
</dbReference>
<protein>
    <submittedName>
        <fullName evidence="13">ABC transporter</fullName>
    </submittedName>
</protein>
<accession>A0AAX4PJ49</accession>